<dbReference type="InterPro" id="IPR003439">
    <property type="entry name" value="ABC_transporter-like_ATP-bd"/>
</dbReference>
<dbReference type="PANTHER" id="PTHR42781">
    <property type="entry name" value="SPERMIDINE/PUTRESCINE IMPORT ATP-BINDING PROTEIN POTA"/>
    <property type="match status" value="1"/>
</dbReference>
<evidence type="ECO:0000256" key="2">
    <source>
        <dbReference type="ARBA" id="ARBA00022741"/>
    </source>
</evidence>
<dbReference type="GO" id="GO:0005524">
    <property type="term" value="F:ATP binding"/>
    <property type="evidence" value="ECO:0007669"/>
    <property type="project" value="UniProtKB-KW"/>
</dbReference>
<gene>
    <name evidence="5" type="ORF">T472_0215635</name>
</gene>
<dbReference type="SUPFAM" id="SSF52540">
    <property type="entry name" value="P-loop containing nucleoside triphosphate hydrolases"/>
    <property type="match status" value="1"/>
</dbReference>
<dbReference type="InterPro" id="IPR017871">
    <property type="entry name" value="ABC_transporter-like_CS"/>
</dbReference>
<dbReference type="Pfam" id="PF00005">
    <property type="entry name" value="ABC_tran"/>
    <property type="match status" value="1"/>
</dbReference>
<dbReference type="GO" id="GO:0016887">
    <property type="term" value="F:ATP hydrolysis activity"/>
    <property type="evidence" value="ECO:0007669"/>
    <property type="project" value="InterPro"/>
</dbReference>
<proteinExistence type="predicted"/>
<dbReference type="RefSeq" id="WP_023387051.1">
    <property type="nucleotide sequence ID" value="NZ_AXUN02000201.1"/>
</dbReference>
<protein>
    <submittedName>
        <fullName evidence="5">ABC transporter</fullName>
    </submittedName>
</protein>
<sequence length="192" mass="21256">MDIKVTGIRKSFGDKNVLDGFDAVIKENRLTCIMGPSGCGKTTLLYMLMGLEPQDEGTIYGIPDKKSAVFQEDRLCESFNAVSNVRMVCGKGMTDSVIANHLQSIGIVDLTQPVREFSGGMKRRVAIVRAILAKSDILFLDEPFKGLDDDTKSLVMEYVAENTRNRTVILVTHSLDEVRALDCDMILMGEKE</sequence>
<organism evidence="5 6">
    <name type="scientific">Youngiibacter fragilis 232.1</name>
    <dbReference type="NCBI Taxonomy" id="994573"/>
    <lineage>
        <taxon>Bacteria</taxon>
        <taxon>Bacillati</taxon>
        <taxon>Bacillota</taxon>
        <taxon>Clostridia</taxon>
        <taxon>Eubacteriales</taxon>
        <taxon>Clostridiaceae</taxon>
        <taxon>Youngiibacter</taxon>
    </lineage>
</organism>
<dbReference type="InterPro" id="IPR050093">
    <property type="entry name" value="ABC_SmlMolc_Importer"/>
</dbReference>
<comment type="caution">
    <text evidence="5">The sequence shown here is derived from an EMBL/GenBank/DDBJ whole genome shotgun (WGS) entry which is preliminary data.</text>
</comment>
<evidence type="ECO:0000313" key="6">
    <source>
        <dbReference type="Proteomes" id="UP000017747"/>
    </source>
</evidence>
<dbReference type="eggNOG" id="COG1116">
    <property type="taxonomic scope" value="Bacteria"/>
</dbReference>
<dbReference type="AlphaFoldDB" id="V7I334"/>
<dbReference type="Gene3D" id="3.40.50.300">
    <property type="entry name" value="P-loop containing nucleotide triphosphate hydrolases"/>
    <property type="match status" value="1"/>
</dbReference>
<dbReference type="OrthoDB" id="9801958at2"/>
<evidence type="ECO:0000259" key="4">
    <source>
        <dbReference type="PROSITE" id="PS50893"/>
    </source>
</evidence>
<accession>V7I334</accession>
<keyword evidence="6" id="KW-1185">Reference proteome</keyword>
<dbReference type="EMBL" id="AXUN02000201">
    <property type="protein sequence ID" value="ETA79691.1"/>
    <property type="molecule type" value="Genomic_DNA"/>
</dbReference>
<reference evidence="5 6" key="1">
    <citation type="journal article" date="2014" name="Genome Announc.">
        <title>Genome Sequence of Youngiibacter fragilis, the Type Strain of the Genus Youngiibacter.</title>
        <authorList>
            <person name="Wawrik C.B."/>
            <person name="Callaghan A.V."/>
            <person name="Stamps B.W."/>
            <person name="Wawrik B."/>
        </authorList>
    </citation>
    <scope>NUCLEOTIDE SEQUENCE [LARGE SCALE GENOMIC DNA]</scope>
    <source>
        <strain evidence="5 6">232.1</strain>
    </source>
</reference>
<keyword evidence="1" id="KW-0813">Transport</keyword>
<dbReference type="InterPro" id="IPR003593">
    <property type="entry name" value="AAA+_ATPase"/>
</dbReference>
<feature type="domain" description="ABC transporter" evidence="4">
    <location>
        <begin position="3"/>
        <end position="191"/>
    </location>
</feature>
<dbReference type="STRING" id="994573.T472_0215635"/>
<dbReference type="Proteomes" id="UP000017747">
    <property type="component" value="Unassembled WGS sequence"/>
</dbReference>
<dbReference type="InterPro" id="IPR027417">
    <property type="entry name" value="P-loop_NTPase"/>
</dbReference>
<dbReference type="PROSITE" id="PS00211">
    <property type="entry name" value="ABC_TRANSPORTER_1"/>
    <property type="match status" value="1"/>
</dbReference>
<dbReference type="PROSITE" id="PS50893">
    <property type="entry name" value="ABC_TRANSPORTER_2"/>
    <property type="match status" value="1"/>
</dbReference>
<evidence type="ECO:0000256" key="3">
    <source>
        <dbReference type="ARBA" id="ARBA00022840"/>
    </source>
</evidence>
<keyword evidence="3" id="KW-0067">ATP-binding</keyword>
<dbReference type="PANTHER" id="PTHR42781:SF8">
    <property type="entry name" value="BICARBONATE TRANSPORT ATP-BINDING PROTEIN CMPC"/>
    <property type="match status" value="1"/>
</dbReference>
<keyword evidence="2" id="KW-0547">Nucleotide-binding</keyword>
<evidence type="ECO:0000256" key="1">
    <source>
        <dbReference type="ARBA" id="ARBA00022448"/>
    </source>
</evidence>
<evidence type="ECO:0000313" key="5">
    <source>
        <dbReference type="EMBL" id="ETA79691.1"/>
    </source>
</evidence>
<dbReference type="SMART" id="SM00382">
    <property type="entry name" value="AAA"/>
    <property type="match status" value="1"/>
</dbReference>
<name>V7I334_9CLOT</name>